<proteinExistence type="predicted"/>
<feature type="domain" description="Methyltransferase type 12" evidence="1">
    <location>
        <begin position="47"/>
        <end position="140"/>
    </location>
</feature>
<protein>
    <submittedName>
        <fullName evidence="2">Class I SAM-dependent methyltransferase</fullName>
    </submittedName>
</protein>
<keyword evidence="3" id="KW-1185">Reference proteome</keyword>
<name>A0A7J5AT59_9FLAO</name>
<dbReference type="SUPFAM" id="SSF53335">
    <property type="entry name" value="S-adenosyl-L-methionine-dependent methyltransferases"/>
    <property type="match status" value="1"/>
</dbReference>
<keyword evidence="2" id="KW-0808">Transferase</keyword>
<dbReference type="Gene3D" id="3.40.50.150">
    <property type="entry name" value="Vaccinia Virus protein VP39"/>
    <property type="match status" value="1"/>
</dbReference>
<dbReference type="CDD" id="cd02440">
    <property type="entry name" value="AdoMet_MTases"/>
    <property type="match status" value="1"/>
</dbReference>
<keyword evidence="2" id="KW-0489">Methyltransferase</keyword>
<dbReference type="InterPro" id="IPR013217">
    <property type="entry name" value="Methyltransf_12"/>
</dbReference>
<dbReference type="Pfam" id="PF08242">
    <property type="entry name" value="Methyltransf_12"/>
    <property type="match status" value="1"/>
</dbReference>
<organism evidence="2 3">
    <name type="scientific">Tenacibaculum aiptasiae</name>
    <dbReference type="NCBI Taxonomy" id="426481"/>
    <lineage>
        <taxon>Bacteria</taxon>
        <taxon>Pseudomonadati</taxon>
        <taxon>Bacteroidota</taxon>
        <taxon>Flavobacteriia</taxon>
        <taxon>Flavobacteriales</taxon>
        <taxon>Flavobacteriaceae</taxon>
        <taxon>Tenacibaculum</taxon>
    </lineage>
</organism>
<evidence type="ECO:0000259" key="1">
    <source>
        <dbReference type="Pfam" id="PF08242"/>
    </source>
</evidence>
<sequence>MENVEIFEDKRATNYNEFVEAWIPNYHYFLSKLPQILSQTTNKKLLVAGCGTGNEIAYFIENSKQWEILGVDPSPEMIAQARKKLQEYKNVTLIEGLVSDLSSSQKFGAATLLLVLHFMEDDGTKLNLLKSIAERLENNAPLVLLDITGTKKQLKENLQILRQLLPKTITEEEINNRLYRIENKLKSVSEERLRELLIKAGFEAPLRFFQTSIYMGWITTKRTN</sequence>
<dbReference type="PANTHER" id="PTHR43861">
    <property type="entry name" value="TRANS-ACONITATE 2-METHYLTRANSFERASE-RELATED"/>
    <property type="match status" value="1"/>
</dbReference>
<dbReference type="Proteomes" id="UP000467305">
    <property type="component" value="Unassembled WGS sequence"/>
</dbReference>
<comment type="caution">
    <text evidence="2">The sequence shown here is derived from an EMBL/GenBank/DDBJ whole genome shotgun (WGS) entry which is preliminary data.</text>
</comment>
<dbReference type="GO" id="GO:0008168">
    <property type="term" value="F:methyltransferase activity"/>
    <property type="evidence" value="ECO:0007669"/>
    <property type="project" value="UniProtKB-KW"/>
</dbReference>
<dbReference type="GO" id="GO:0032259">
    <property type="term" value="P:methylation"/>
    <property type="evidence" value="ECO:0007669"/>
    <property type="project" value="UniProtKB-KW"/>
</dbReference>
<dbReference type="OrthoDB" id="9791837at2"/>
<dbReference type="EMBL" id="WAAU01000003">
    <property type="protein sequence ID" value="KAB1160832.1"/>
    <property type="molecule type" value="Genomic_DNA"/>
</dbReference>
<reference evidence="2 3" key="1">
    <citation type="submission" date="2019-09" db="EMBL/GenBank/DDBJ databases">
        <authorList>
            <person name="Cao W.R."/>
        </authorList>
    </citation>
    <scope>NUCLEOTIDE SEQUENCE [LARGE SCALE GENOMIC DNA]</scope>
    <source>
        <strain evidence="3">a4</strain>
    </source>
</reference>
<evidence type="ECO:0000313" key="3">
    <source>
        <dbReference type="Proteomes" id="UP000467305"/>
    </source>
</evidence>
<dbReference type="InterPro" id="IPR029063">
    <property type="entry name" value="SAM-dependent_MTases_sf"/>
</dbReference>
<dbReference type="AlphaFoldDB" id="A0A7J5AT59"/>
<evidence type="ECO:0000313" key="2">
    <source>
        <dbReference type="EMBL" id="KAB1160832.1"/>
    </source>
</evidence>
<gene>
    <name evidence="2" type="ORF">F7018_00770</name>
</gene>
<accession>A0A7J5AT59</accession>